<evidence type="ECO:0000313" key="1">
    <source>
        <dbReference type="EMBL" id="UOR13006.1"/>
    </source>
</evidence>
<dbReference type="InterPro" id="IPR018540">
    <property type="entry name" value="Spo0E-like"/>
</dbReference>
<dbReference type="EMBL" id="CP095075">
    <property type="protein sequence ID" value="UOR13006.1"/>
    <property type="molecule type" value="Genomic_DNA"/>
</dbReference>
<organism evidence="1 2">
    <name type="scientific">Halobacillus amylolyticus</name>
    <dbReference type="NCBI Taxonomy" id="2932259"/>
    <lineage>
        <taxon>Bacteria</taxon>
        <taxon>Bacillati</taxon>
        <taxon>Bacillota</taxon>
        <taxon>Bacilli</taxon>
        <taxon>Bacillales</taxon>
        <taxon>Bacillaceae</taxon>
        <taxon>Halobacillus</taxon>
    </lineage>
</organism>
<dbReference type="Pfam" id="PF09388">
    <property type="entry name" value="SpoOE-like"/>
    <property type="match status" value="1"/>
</dbReference>
<dbReference type="Proteomes" id="UP000830326">
    <property type="component" value="Chromosome"/>
</dbReference>
<gene>
    <name evidence="1" type="ORF">MUO15_05770</name>
</gene>
<accession>A0ABY4HEN2</accession>
<proteinExistence type="predicted"/>
<dbReference type="RefSeq" id="WP_245034261.1">
    <property type="nucleotide sequence ID" value="NZ_CP095075.1"/>
</dbReference>
<keyword evidence="2" id="KW-1185">Reference proteome</keyword>
<name>A0ABY4HEN2_9BACI</name>
<dbReference type="InterPro" id="IPR036638">
    <property type="entry name" value="HLH_DNA-bd_sf"/>
</dbReference>
<dbReference type="InterPro" id="IPR037208">
    <property type="entry name" value="Spo0E-like_sf"/>
</dbReference>
<reference evidence="1" key="1">
    <citation type="submission" date="2022-04" db="EMBL/GenBank/DDBJ databases">
        <title>Halobacillus sp. isolated from saltern.</title>
        <authorList>
            <person name="Won M."/>
            <person name="Lee C.-M."/>
            <person name="Woen H.-Y."/>
            <person name="Kwon S.-W."/>
        </authorList>
    </citation>
    <scope>NUCLEOTIDE SEQUENCE</scope>
    <source>
        <strain evidence="1">SSHM10-5</strain>
    </source>
</reference>
<protein>
    <submittedName>
        <fullName evidence="1">Aspartyl-phosphate phosphatase Spo0E family protein</fullName>
    </submittedName>
</protein>
<dbReference type="SUPFAM" id="SSF140500">
    <property type="entry name" value="BAS1536-like"/>
    <property type="match status" value="1"/>
</dbReference>
<evidence type="ECO:0000313" key="2">
    <source>
        <dbReference type="Proteomes" id="UP000830326"/>
    </source>
</evidence>
<dbReference type="Gene3D" id="4.10.280.10">
    <property type="entry name" value="Helix-loop-helix DNA-binding domain"/>
    <property type="match status" value="1"/>
</dbReference>
<sequence length="54" mass="6345">MKIDQQDQLTLRIEELRNRMTETAIKEGFSSAKSVRMSQELDHLLNQIQQKKDA</sequence>